<gene>
    <name evidence="1" type="ORF">CARN1_1110</name>
</gene>
<accession>E6PHK5</accession>
<protein>
    <submittedName>
        <fullName evidence="1">Uncharacterized protein</fullName>
    </submittedName>
</protein>
<comment type="caution">
    <text evidence="1">The sequence shown here is derived from an EMBL/GenBank/DDBJ whole genome shotgun (WGS) entry which is preliminary data.</text>
</comment>
<dbReference type="EMBL" id="CABL01000017">
    <property type="protein sequence ID" value="CBH75943.1"/>
    <property type="molecule type" value="Genomic_DNA"/>
</dbReference>
<name>E6PHK5_9ZZZZ</name>
<reference evidence="1" key="1">
    <citation type="submission" date="2009-10" db="EMBL/GenBank/DDBJ databases">
        <title>Diversity of trophic interactions inside an arsenic-rich microbial ecosystem.</title>
        <authorList>
            <person name="Bertin P.N."/>
            <person name="Heinrich-Salmeron A."/>
            <person name="Pelletier E."/>
            <person name="Goulhen-Chollet F."/>
            <person name="Arsene-Ploetze F."/>
            <person name="Gallien S."/>
            <person name="Calteau A."/>
            <person name="Vallenet D."/>
            <person name="Casiot C."/>
            <person name="Chane-Woon-Ming B."/>
            <person name="Giloteaux L."/>
            <person name="Barakat M."/>
            <person name="Bonnefoy V."/>
            <person name="Bruneel O."/>
            <person name="Chandler M."/>
            <person name="Cleiss J."/>
            <person name="Duran R."/>
            <person name="Elbaz-Poulichet F."/>
            <person name="Fonknechten N."/>
            <person name="Lauga B."/>
            <person name="Mornico D."/>
            <person name="Ortet P."/>
            <person name="Schaeffer C."/>
            <person name="Siguier P."/>
            <person name="Alexander Thil Smith A."/>
            <person name="Van Dorsselaer A."/>
            <person name="Weissenbach J."/>
            <person name="Medigue C."/>
            <person name="Le Paslier D."/>
        </authorList>
    </citation>
    <scope>NUCLEOTIDE SEQUENCE</scope>
</reference>
<sequence>MSEPRASSEERSLAGVREKRPSIRWLRHLLGMTMAQPTRDDRSVLLGMTVARLCRRNIARIAS</sequence>
<organism evidence="1">
    <name type="scientific">mine drainage metagenome</name>
    <dbReference type="NCBI Taxonomy" id="410659"/>
    <lineage>
        <taxon>unclassified sequences</taxon>
        <taxon>metagenomes</taxon>
        <taxon>ecological metagenomes</taxon>
    </lineage>
</organism>
<dbReference type="AlphaFoldDB" id="E6PHK5"/>
<evidence type="ECO:0000313" key="1">
    <source>
        <dbReference type="EMBL" id="CBH75943.1"/>
    </source>
</evidence>
<proteinExistence type="predicted"/>